<keyword evidence="10" id="KW-0456">Lyase</keyword>
<dbReference type="Gene3D" id="3.30.479.10">
    <property type="entry name" value="6-pyruvoyl tetrahydropterin synthase/QueD"/>
    <property type="match status" value="1"/>
</dbReference>
<comment type="catalytic activity">
    <reaction evidence="12">
        <text>7,8-dihydroneopterin 3'-triphosphate + H2O = 6-carboxy-5,6,7,8-tetrahydropterin + triphosphate + acetaldehyde + 2 H(+)</text>
        <dbReference type="Rhea" id="RHEA:27966"/>
        <dbReference type="ChEBI" id="CHEBI:15343"/>
        <dbReference type="ChEBI" id="CHEBI:15377"/>
        <dbReference type="ChEBI" id="CHEBI:15378"/>
        <dbReference type="ChEBI" id="CHEBI:18036"/>
        <dbReference type="ChEBI" id="CHEBI:58462"/>
        <dbReference type="ChEBI" id="CHEBI:61032"/>
        <dbReference type="EC" id="4.1.2.50"/>
    </reaction>
</comment>
<evidence type="ECO:0000256" key="2">
    <source>
        <dbReference type="ARBA" id="ARBA00002285"/>
    </source>
</evidence>
<keyword evidence="9" id="KW-0862">Zinc</keyword>
<dbReference type="PANTHER" id="PTHR12589">
    <property type="entry name" value="PYRUVOYL TETRAHYDROBIOPTERIN SYNTHASE"/>
    <property type="match status" value="1"/>
</dbReference>
<comment type="pathway">
    <text evidence="3">Purine metabolism; 7-cyano-7-deazaguanine biosynthesis.</text>
</comment>
<dbReference type="GO" id="GO:0046872">
    <property type="term" value="F:metal ion binding"/>
    <property type="evidence" value="ECO:0007669"/>
    <property type="project" value="UniProtKB-KW"/>
</dbReference>
<evidence type="ECO:0000256" key="10">
    <source>
        <dbReference type="ARBA" id="ARBA00023239"/>
    </source>
</evidence>
<dbReference type="OrthoDB" id="9804698at2"/>
<comment type="similarity">
    <text evidence="4">Belongs to the PTPS family. QueD subfamily.</text>
</comment>
<dbReference type="Pfam" id="PF01242">
    <property type="entry name" value="PTPS"/>
    <property type="match status" value="1"/>
</dbReference>
<keyword evidence="8" id="KW-0671">Queuosine biosynthesis</keyword>
<dbReference type="GO" id="GO:0008616">
    <property type="term" value="P:tRNA queuosine(34) biosynthetic process"/>
    <property type="evidence" value="ECO:0007669"/>
    <property type="project" value="UniProtKB-KW"/>
</dbReference>
<dbReference type="PANTHER" id="PTHR12589:SF7">
    <property type="entry name" value="6-PYRUVOYL TETRAHYDROBIOPTERIN SYNTHASE"/>
    <property type="match status" value="1"/>
</dbReference>
<name>A0A429XER4_9RICK</name>
<evidence type="ECO:0000256" key="8">
    <source>
        <dbReference type="ARBA" id="ARBA00022785"/>
    </source>
</evidence>
<evidence type="ECO:0000256" key="6">
    <source>
        <dbReference type="ARBA" id="ARBA00018141"/>
    </source>
</evidence>
<dbReference type="EMBL" id="RXFM01000097">
    <property type="protein sequence ID" value="RST62747.1"/>
    <property type="molecule type" value="Genomic_DNA"/>
</dbReference>
<dbReference type="GO" id="GO:0070497">
    <property type="term" value="F:6-carboxytetrahydropterin synthase activity"/>
    <property type="evidence" value="ECO:0007669"/>
    <property type="project" value="UniProtKB-EC"/>
</dbReference>
<keyword evidence="14" id="KW-1185">Reference proteome</keyword>
<evidence type="ECO:0000256" key="3">
    <source>
        <dbReference type="ARBA" id="ARBA00005061"/>
    </source>
</evidence>
<evidence type="ECO:0000256" key="5">
    <source>
        <dbReference type="ARBA" id="ARBA00012982"/>
    </source>
</evidence>
<dbReference type="Proteomes" id="UP000279470">
    <property type="component" value="Unassembled WGS sequence"/>
</dbReference>
<evidence type="ECO:0000256" key="9">
    <source>
        <dbReference type="ARBA" id="ARBA00022833"/>
    </source>
</evidence>
<evidence type="ECO:0000256" key="12">
    <source>
        <dbReference type="ARBA" id="ARBA00048807"/>
    </source>
</evidence>
<keyword evidence="7" id="KW-0479">Metal-binding</keyword>
<gene>
    <name evidence="13" type="ORF">EIC27_05990</name>
</gene>
<reference evidence="14" key="1">
    <citation type="submission" date="2018-11" db="EMBL/GenBank/DDBJ databases">
        <title>Phylogenetic, genomic, and biogeographic characterization of a novel and ubiquitous marine invertebrate-associated Rickettsiales parasite, Candidatus Marinoinvertebrata rohwerii, gen. nov., sp. nov.</title>
        <authorList>
            <person name="Klinges J.G."/>
            <person name="Rosales S.M."/>
            <person name="Mcminds R."/>
            <person name="Shaver E.C."/>
            <person name="Shantz A."/>
            <person name="Peters E.C."/>
            <person name="Burkepile D.E."/>
            <person name="Silliman B.R."/>
            <person name="Vega Thurber R.L."/>
        </authorList>
    </citation>
    <scope>NUCLEOTIDE SEQUENCE [LARGE SCALE GENOMIC DNA]</scope>
    <source>
        <strain evidence="14">a_cerv_44</strain>
    </source>
</reference>
<sequence length="141" mass="16287">MQCTQIIGFDSAHRIIGHKGKCRMLHGHRYTLEATFESEQLNDLGMVIDFSIIKQKLNNWLNSNWDHNTILNIKDQKLGNLISNITGQKIFYLNENPTAENMANFLLLEVCPKIFNDEPVRCSKIKLYETPNCYVTTLNKV</sequence>
<evidence type="ECO:0000313" key="13">
    <source>
        <dbReference type="EMBL" id="RST62747.1"/>
    </source>
</evidence>
<dbReference type="AlphaFoldDB" id="A0A429XER4"/>
<evidence type="ECO:0000313" key="14">
    <source>
        <dbReference type="Proteomes" id="UP000279470"/>
    </source>
</evidence>
<dbReference type="InterPro" id="IPR007115">
    <property type="entry name" value="6-PTP_synth/QueD"/>
</dbReference>
<accession>A0A429XER4</accession>
<dbReference type="RefSeq" id="WP_126045174.1">
    <property type="nucleotide sequence ID" value="NZ_RXFM01000097.1"/>
</dbReference>
<comment type="cofactor">
    <cofactor evidence="1">
        <name>Zn(2+)</name>
        <dbReference type="ChEBI" id="CHEBI:29105"/>
    </cofactor>
</comment>
<evidence type="ECO:0000256" key="4">
    <source>
        <dbReference type="ARBA" id="ARBA00008900"/>
    </source>
</evidence>
<evidence type="ECO:0000256" key="11">
    <source>
        <dbReference type="ARBA" id="ARBA00031449"/>
    </source>
</evidence>
<proteinExistence type="inferred from homology"/>
<dbReference type="SUPFAM" id="SSF55620">
    <property type="entry name" value="Tetrahydrobiopterin biosynthesis enzymes-like"/>
    <property type="match status" value="1"/>
</dbReference>
<evidence type="ECO:0000256" key="7">
    <source>
        <dbReference type="ARBA" id="ARBA00022723"/>
    </source>
</evidence>
<comment type="caution">
    <text evidence="13">The sequence shown here is derived from an EMBL/GenBank/DDBJ whole genome shotgun (WGS) entry which is preliminary data.</text>
</comment>
<dbReference type="UniPathway" id="UPA00391"/>
<evidence type="ECO:0000256" key="1">
    <source>
        <dbReference type="ARBA" id="ARBA00001947"/>
    </source>
</evidence>
<comment type="function">
    <text evidence="2">Catalyzes the conversion of 7,8-dihydroneopterin triphosphate (H2NTP) to 6-carboxy-5,6,7,8-tetrahydropterin (CPH4) and acetaldehyde.</text>
</comment>
<protein>
    <recommendedName>
        <fullName evidence="6">6-carboxy-5,6,7,8-tetrahydropterin synthase</fullName>
        <ecNumber evidence="5">4.1.2.50</ecNumber>
    </recommendedName>
    <alternativeName>
        <fullName evidence="11">Queuosine biosynthesis protein QueD</fullName>
    </alternativeName>
</protein>
<organism evidence="13 14">
    <name type="scientific">Candidatus Aquarickettsia rohweri</name>
    <dbReference type="NCBI Taxonomy" id="2602574"/>
    <lineage>
        <taxon>Bacteria</taxon>
        <taxon>Pseudomonadati</taxon>
        <taxon>Pseudomonadota</taxon>
        <taxon>Alphaproteobacteria</taxon>
        <taxon>Rickettsiales</taxon>
        <taxon>Candidatus Midichloriaceae</taxon>
        <taxon>Candidatus Aquarickettsia</taxon>
    </lineage>
</organism>
<dbReference type="InterPro" id="IPR038418">
    <property type="entry name" value="6-PTP_synth/QueD_sf"/>
</dbReference>
<dbReference type="EC" id="4.1.2.50" evidence="5"/>